<keyword evidence="6 8" id="KW-0472">Membrane</keyword>
<comment type="subcellular location">
    <subcellularLocation>
        <location evidence="1">Cell membrane</location>
        <topology evidence="1">Multi-pass membrane protein</topology>
    </subcellularLocation>
</comment>
<feature type="transmembrane region" description="Helical" evidence="8">
    <location>
        <begin position="190"/>
        <end position="215"/>
    </location>
</feature>
<keyword evidence="5 8" id="KW-1133">Transmembrane helix</keyword>
<evidence type="ECO:0000313" key="10">
    <source>
        <dbReference type="Proteomes" id="UP000253772"/>
    </source>
</evidence>
<comment type="similarity">
    <text evidence="7">Belongs to the glycosyltransferase 87 family.</text>
</comment>
<dbReference type="GO" id="GO:0005886">
    <property type="term" value="C:plasma membrane"/>
    <property type="evidence" value="ECO:0007669"/>
    <property type="project" value="UniProtKB-SubCell"/>
</dbReference>
<dbReference type="InterPro" id="IPR018584">
    <property type="entry name" value="GT87"/>
</dbReference>
<evidence type="ECO:0000256" key="1">
    <source>
        <dbReference type="ARBA" id="ARBA00004651"/>
    </source>
</evidence>
<name>A0A482INX7_9BURK</name>
<organism evidence="9 10">
    <name type="scientific">Cupriavidus metallidurans</name>
    <dbReference type="NCBI Taxonomy" id="119219"/>
    <lineage>
        <taxon>Bacteria</taxon>
        <taxon>Pseudomonadati</taxon>
        <taxon>Pseudomonadota</taxon>
        <taxon>Betaproteobacteria</taxon>
        <taxon>Burkholderiales</taxon>
        <taxon>Burkholderiaceae</taxon>
        <taxon>Cupriavidus</taxon>
    </lineage>
</organism>
<dbReference type="RefSeq" id="WP_024570736.1">
    <property type="nucleotide sequence ID" value="NZ_CP037900.1"/>
</dbReference>
<feature type="transmembrane region" description="Helical" evidence="8">
    <location>
        <begin position="112"/>
        <end position="138"/>
    </location>
</feature>
<feature type="transmembrane region" description="Helical" evidence="8">
    <location>
        <begin position="275"/>
        <end position="304"/>
    </location>
</feature>
<feature type="transmembrane region" description="Helical" evidence="8">
    <location>
        <begin position="150"/>
        <end position="170"/>
    </location>
</feature>
<keyword evidence="4 8" id="KW-0812">Transmembrane</keyword>
<dbReference type="EMBL" id="CP037900">
    <property type="protein sequence ID" value="QBP08839.1"/>
    <property type="molecule type" value="Genomic_DNA"/>
</dbReference>
<dbReference type="OrthoDB" id="9060950at2"/>
<evidence type="ECO:0000256" key="2">
    <source>
        <dbReference type="ARBA" id="ARBA00022475"/>
    </source>
</evidence>
<dbReference type="Proteomes" id="UP000253772">
    <property type="component" value="Chromosome c1"/>
</dbReference>
<proteinExistence type="inferred from homology"/>
<reference evidence="9 10" key="1">
    <citation type="submission" date="2019-03" db="EMBL/GenBank/DDBJ databases">
        <title>Comparative insights into the high quality Complete genome sequence of highly metal resistant Cupriavidus metallidurans strain BS1 isolated from a gold-copper mine.</title>
        <authorList>
            <person name="Mazhar H.S."/>
            <person name="Rensing C."/>
        </authorList>
    </citation>
    <scope>NUCLEOTIDE SEQUENCE [LARGE SCALE GENOMIC DNA]</scope>
    <source>
        <strain evidence="9 10">BS1</strain>
    </source>
</reference>
<accession>A0A482INX7</accession>
<dbReference type="AlphaFoldDB" id="A0A482INX7"/>
<evidence type="ECO:0000256" key="4">
    <source>
        <dbReference type="ARBA" id="ARBA00022692"/>
    </source>
</evidence>
<evidence type="ECO:0000313" key="9">
    <source>
        <dbReference type="EMBL" id="QBP08839.1"/>
    </source>
</evidence>
<dbReference type="Pfam" id="PF09594">
    <property type="entry name" value="GT87"/>
    <property type="match status" value="1"/>
</dbReference>
<feature type="transmembrane region" description="Helical" evidence="8">
    <location>
        <begin position="383"/>
        <end position="401"/>
    </location>
</feature>
<feature type="transmembrane region" description="Helical" evidence="8">
    <location>
        <begin position="27"/>
        <end position="48"/>
    </location>
</feature>
<evidence type="ECO:0000256" key="6">
    <source>
        <dbReference type="ARBA" id="ARBA00023136"/>
    </source>
</evidence>
<gene>
    <name evidence="9" type="ORF">DDF84_003280</name>
</gene>
<evidence type="ECO:0000256" key="3">
    <source>
        <dbReference type="ARBA" id="ARBA00022679"/>
    </source>
</evidence>
<evidence type="ECO:0000256" key="8">
    <source>
        <dbReference type="SAM" id="Phobius"/>
    </source>
</evidence>
<keyword evidence="2" id="KW-1003">Cell membrane</keyword>
<dbReference type="GO" id="GO:0016758">
    <property type="term" value="F:hexosyltransferase activity"/>
    <property type="evidence" value="ECO:0007669"/>
    <property type="project" value="InterPro"/>
</dbReference>
<protein>
    <submittedName>
        <fullName evidence="9">DUF2029 domain-containing protein</fullName>
    </submittedName>
</protein>
<evidence type="ECO:0000256" key="7">
    <source>
        <dbReference type="ARBA" id="ARBA00024033"/>
    </source>
</evidence>
<keyword evidence="3" id="KW-0808">Transferase</keyword>
<feature type="transmembrane region" description="Helical" evidence="8">
    <location>
        <begin position="311"/>
        <end position="329"/>
    </location>
</feature>
<feature type="transmembrane region" description="Helical" evidence="8">
    <location>
        <begin position="222"/>
        <end position="242"/>
    </location>
</feature>
<sequence length="408" mass="44203">MPAATDTPKTASLDSATPVRWLTPGRICLYAATLLVLECVVVAAWWYGHSVIANPTVPRLGWDFVVYWCASGLAQMHGAVAAYDWELLRVAKTPLLPNTFGPFAYPPTFLLMIYPLAALPFSMALVLFALTGIALYLGYLRAVVGHLHRYWFVPALAFPGVWTTLISGQNSLYTLAAAGGALWLMRRHPVAAGACIALLCVKPQLGVLFPLMLLCERRWTTMAAAAGCSALFVGLTVMAFGVDIYPAFLHSLAMFRETVAVNIDTLRGAPTVFGVLYVAGASIPLANGVHAAVALCTIATCVWVWCTKPRLALSASALVVGTLLTQPYLIYYDLAWLAIPVALLCVDMIRFGSRGWERLLLIVTWFAPMQGLSPFFIDHVPQLTPLVLVCLLGLIVLRHQAARSAAQS</sequence>
<evidence type="ECO:0000256" key="5">
    <source>
        <dbReference type="ARBA" id="ARBA00022989"/>
    </source>
</evidence>